<dbReference type="Proteomes" id="UP000478571">
    <property type="component" value="Unassembled WGS sequence"/>
</dbReference>
<dbReference type="InterPro" id="IPR009061">
    <property type="entry name" value="DNA-bd_dom_put_sf"/>
</dbReference>
<dbReference type="PROSITE" id="PS50937">
    <property type="entry name" value="HTH_MERR_2"/>
    <property type="match status" value="1"/>
</dbReference>
<dbReference type="GO" id="GO:0003700">
    <property type="term" value="F:DNA-binding transcription factor activity"/>
    <property type="evidence" value="ECO:0007669"/>
    <property type="project" value="InterPro"/>
</dbReference>
<keyword evidence="4" id="KW-1185">Reference proteome</keyword>
<protein>
    <submittedName>
        <fullName evidence="3">MerR family transcriptional regulator</fullName>
    </submittedName>
</protein>
<proteinExistence type="predicted"/>
<dbReference type="GO" id="GO:0003677">
    <property type="term" value="F:DNA binding"/>
    <property type="evidence" value="ECO:0007669"/>
    <property type="project" value="UniProtKB-KW"/>
</dbReference>
<dbReference type="CDD" id="cd01109">
    <property type="entry name" value="HTH_YyaN"/>
    <property type="match status" value="1"/>
</dbReference>
<dbReference type="Pfam" id="PF13411">
    <property type="entry name" value="MerR_1"/>
    <property type="match status" value="1"/>
</dbReference>
<comment type="caution">
    <text evidence="3">The sequence shown here is derived from an EMBL/GenBank/DDBJ whole genome shotgun (WGS) entry which is preliminary data.</text>
</comment>
<dbReference type="PRINTS" id="PR00040">
    <property type="entry name" value="HTHMERR"/>
</dbReference>
<evidence type="ECO:0000313" key="3">
    <source>
        <dbReference type="EMBL" id="MYM57949.1"/>
    </source>
</evidence>
<evidence type="ECO:0000259" key="2">
    <source>
        <dbReference type="PROSITE" id="PS50937"/>
    </source>
</evidence>
<dbReference type="AlphaFoldDB" id="A0A6L8LXN3"/>
<keyword evidence="1" id="KW-0238">DNA-binding</keyword>
<dbReference type="EMBL" id="WWEU01000001">
    <property type="protein sequence ID" value="MYM57949.1"/>
    <property type="molecule type" value="Genomic_DNA"/>
</dbReference>
<sequence length="118" mass="13636">MNMKEFSKKVGLSSHTLRYYEKIGLLKNINRNASGHRHYTSHDVAWVTFVKRLKETGMRLNEIVEYARLSDGGSDTLADRENILSKHREGLIKQISLLEDHLKALDYKINLYKSGKVC</sequence>
<organism evidence="3 4">
    <name type="scientific">Vibrio tetraodonis subsp. pristinus</name>
    <dbReference type="NCBI Taxonomy" id="2695891"/>
    <lineage>
        <taxon>Bacteria</taxon>
        <taxon>Pseudomonadati</taxon>
        <taxon>Pseudomonadota</taxon>
        <taxon>Gammaproteobacteria</taxon>
        <taxon>Vibrionales</taxon>
        <taxon>Vibrionaceae</taxon>
        <taxon>Vibrio</taxon>
    </lineage>
</organism>
<reference evidence="3 4" key="1">
    <citation type="submission" date="2020-01" db="EMBL/GenBank/DDBJ databases">
        <title>Draft Genome Sequence of Vibrio sp. strain OCN044, Isolated from a Healthy Coral at Palmyra Atoll.</title>
        <authorList>
            <person name="Videau P."/>
            <person name="Loughran R."/>
            <person name="Esquivel A."/>
            <person name="Deadmond M."/>
            <person name="Paddock B.E."/>
            <person name="Saw J.H."/>
            <person name="Ushijima B."/>
        </authorList>
    </citation>
    <scope>NUCLEOTIDE SEQUENCE [LARGE SCALE GENOMIC DNA]</scope>
    <source>
        <strain evidence="3 4">OCN044</strain>
    </source>
</reference>
<evidence type="ECO:0000256" key="1">
    <source>
        <dbReference type="ARBA" id="ARBA00023125"/>
    </source>
</evidence>
<dbReference type="InterPro" id="IPR047057">
    <property type="entry name" value="MerR_fam"/>
</dbReference>
<accession>A0A6L8LXN3</accession>
<dbReference type="SMART" id="SM00422">
    <property type="entry name" value="HTH_MERR"/>
    <property type="match status" value="1"/>
</dbReference>
<name>A0A6L8LXN3_9VIBR</name>
<feature type="domain" description="HTH merR-type" evidence="2">
    <location>
        <begin position="1"/>
        <end position="69"/>
    </location>
</feature>
<dbReference type="InterPro" id="IPR000551">
    <property type="entry name" value="MerR-type_HTH_dom"/>
</dbReference>
<dbReference type="Gene3D" id="1.10.1660.10">
    <property type="match status" value="1"/>
</dbReference>
<dbReference type="SUPFAM" id="SSF46955">
    <property type="entry name" value="Putative DNA-binding domain"/>
    <property type="match status" value="1"/>
</dbReference>
<evidence type="ECO:0000313" key="4">
    <source>
        <dbReference type="Proteomes" id="UP000478571"/>
    </source>
</evidence>
<gene>
    <name evidence="3" type="ORF">GTG28_01815</name>
</gene>
<dbReference type="PANTHER" id="PTHR30204">
    <property type="entry name" value="REDOX-CYCLING DRUG-SENSING TRANSCRIPTIONAL ACTIVATOR SOXR"/>
    <property type="match status" value="1"/>
</dbReference>
<dbReference type="RefSeq" id="WP_160926417.1">
    <property type="nucleotide sequence ID" value="NZ_WWEU01000001.1"/>
</dbReference>
<dbReference type="PANTHER" id="PTHR30204:SF98">
    <property type="entry name" value="HTH-TYPE TRANSCRIPTIONAL REGULATOR ADHR"/>
    <property type="match status" value="1"/>
</dbReference>